<evidence type="ECO:0000313" key="2">
    <source>
        <dbReference type="EMBL" id="CEK11402.1"/>
    </source>
</evidence>
<dbReference type="AlphaFoldDB" id="A0A0A8UWC4"/>
<dbReference type="PATRIC" id="fig|449.7.peg.76"/>
<dbReference type="OrthoDB" id="5644612at2"/>
<keyword evidence="1" id="KW-1133">Transmembrane helix</keyword>
<protein>
    <submittedName>
        <fullName evidence="2">Component of the Dot/Icm secretion system</fullName>
    </submittedName>
</protein>
<dbReference type="HOGENOM" id="CLU_1407230_0_0_6"/>
<keyword evidence="3" id="KW-1185">Reference proteome</keyword>
<feature type="transmembrane region" description="Helical" evidence="1">
    <location>
        <begin position="75"/>
        <end position="95"/>
    </location>
</feature>
<dbReference type="Proteomes" id="UP000032803">
    <property type="component" value="Chromosome I"/>
</dbReference>
<accession>A0A0A8UWC4</accession>
<dbReference type="KEGG" id="lha:LHA_2387"/>
<proteinExistence type="predicted"/>
<organism evidence="2 3">
    <name type="scientific">Legionella hackeliae</name>
    <dbReference type="NCBI Taxonomy" id="449"/>
    <lineage>
        <taxon>Bacteria</taxon>
        <taxon>Pseudomonadati</taxon>
        <taxon>Pseudomonadota</taxon>
        <taxon>Gammaproteobacteria</taxon>
        <taxon>Legionellales</taxon>
        <taxon>Legionellaceae</taxon>
        <taxon>Legionella</taxon>
    </lineage>
</organism>
<dbReference type="RefSeq" id="WP_045106608.1">
    <property type="nucleotide sequence ID" value="NZ_LN681225.1"/>
</dbReference>
<dbReference type="STRING" id="449.LHA_2387"/>
<dbReference type="EMBL" id="LN681225">
    <property type="protein sequence ID" value="CEK11402.1"/>
    <property type="molecule type" value="Genomic_DNA"/>
</dbReference>
<feature type="transmembrane region" description="Helical" evidence="1">
    <location>
        <begin position="166"/>
        <end position="186"/>
    </location>
</feature>
<keyword evidence="1" id="KW-0472">Membrane</keyword>
<feature type="transmembrane region" description="Helical" evidence="1">
    <location>
        <begin position="131"/>
        <end position="154"/>
    </location>
</feature>
<gene>
    <name evidence="2" type="primary">dotE</name>
    <name evidence="2" type="synonym">icmC</name>
    <name evidence="2" type="ORF">LHA_2387</name>
</gene>
<evidence type="ECO:0000256" key="1">
    <source>
        <dbReference type="SAM" id="Phobius"/>
    </source>
</evidence>
<reference evidence="3" key="1">
    <citation type="submission" date="2014-09" db="EMBL/GenBank/DDBJ databases">
        <authorList>
            <person name="Gomez-Valero L."/>
        </authorList>
    </citation>
    <scope>NUCLEOTIDE SEQUENCE [LARGE SCALE GENOMIC DNA]</scope>
    <source>
        <strain evidence="3">ATCC35250</strain>
    </source>
</reference>
<keyword evidence="1" id="KW-0812">Transmembrane</keyword>
<sequence length="194" mass="20343">MSTGNNTGSSVINWLNNQADILNNIANNLLPVERLVTGAAYLLGLAFAFKAIYSLKAYGEARTMMSSNTSIKEPLAYLLVAGMLIYFPTGLAILLQTSFGSSSILQYAPVNSNNQAISAVFGSGSTIGRPIAIIIQTLGVIAFVRGWVLIARSASQGQPPGGTGKGLIHVFGGMLAMNIVATLQIINNTIYGTS</sequence>
<evidence type="ECO:0000313" key="3">
    <source>
        <dbReference type="Proteomes" id="UP000032803"/>
    </source>
</evidence>
<feature type="transmembrane region" description="Helical" evidence="1">
    <location>
        <begin position="35"/>
        <end position="55"/>
    </location>
</feature>
<name>A0A0A8UWC4_LEGHA</name>